<keyword evidence="1" id="KW-1133">Transmembrane helix</keyword>
<keyword evidence="1" id="KW-0472">Membrane</keyword>
<dbReference type="RefSeq" id="WP_028931687.1">
    <property type="nucleotide sequence ID" value="NZ_AUII01000034.1"/>
</dbReference>
<dbReference type="STRING" id="1123024.GCA_000423625_04476"/>
<gene>
    <name evidence="2" type="ORF">PA7_39960</name>
</gene>
<protein>
    <submittedName>
        <fullName evidence="2">Uncharacterized protein</fullName>
    </submittedName>
</protein>
<dbReference type="EMBL" id="BJVI01000059">
    <property type="protein sequence ID" value="GEL20159.1"/>
    <property type="molecule type" value="Genomic_DNA"/>
</dbReference>
<accession>A0A511D5U2</accession>
<name>A0A511D5U2_9PSEU</name>
<sequence>MVSLVLWIIGRRHGVPPGATAVSYARAQTSMTMMFLFAMVVELVAVEILLRAIAAPTALRILILVIDAYGS</sequence>
<evidence type="ECO:0000313" key="3">
    <source>
        <dbReference type="Proteomes" id="UP000321328"/>
    </source>
</evidence>
<keyword evidence="1" id="KW-0812">Transmembrane</keyword>
<feature type="transmembrane region" description="Helical" evidence="1">
    <location>
        <begin position="31"/>
        <end position="50"/>
    </location>
</feature>
<dbReference type="AlphaFoldDB" id="A0A511D5U2"/>
<reference evidence="2 3" key="1">
    <citation type="submission" date="2019-07" db="EMBL/GenBank/DDBJ databases">
        <title>Whole genome shotgun sequence of Pseudonocardia asaccharolytica NBRC 16224.</title>
        <authorList>
            <person name="Hosoyama A."/>
            <person name="Uohara A."/>
            <person name="Ohji S."/>
            <person name="Ichikawa N."/>
        </authorList>
    </citation>
    <scope>NUCLEOTIDE SEQUENCE [LARGE SCALE GENOMIC DNA]</scope>
    <source>
        <strain evidence="2 3">NBRC 16224</strain>
    </source>
</reference>
<proteinExistence type="predicted"/>
<dbReference type="Proteomes" id="UP000321328">
    <property type="component" value="Unassembled WGS sequence"/>
</dbReference>
<evidence type="ECO:0000313" key="2">
    <source>
        <dbReference type="EMBL" id="GEL20159.1"/>
    </source>
</evidence>
<dbReference type="OrthoDB" id="4337641at2"/>
<organism evidence="2 3">
    <name type="scientific">Pseudonocardia asaccharolytica DSM 44247 = NBRC 16224</name>
    <dbReference type="NCBI Taxonomy" id="1123024"/>
    <lineage>
        <taxon>Bacteria</taxon>
        <taxon>Bacillati</taxon>
        <taxon>Actinomycetota</taxon>
        <taxon>Actinomycetes</taxon>
        <taxon>Pseudonocardiales</taxon>
        <taxon>Pseudonocardiaceae</taxon>
        <taxon>Pseudonocardia</taxon>
    </lineage>
</organism>
<evidence type="ECO:0000256" key="1">
    <source>
        <dbReference type="SAM" id="Phobius"/>
    </source>
</evidence>
<comment type="caution">
    <text evidence="2">The sequence shown here is derived from an EMBL/GenBank/DDBJ whole genome shotgun (WGS) entry which is preliminary data.</text>
</comment>
<keyword evidence="3" id="KW-1185">Reference proteome</keyword>